<accession>A0ABQ5JVX3</accession>
<feature type="non-terminal residue" evidence="2">
    <location>
        <position position="555"/>
    </location>
</feature>
<dbReference type="Proteomes" id="UP001057375">
    <property type="component" value="Unassembled WGS sequence"/>
</dbReference>
<feature type="compositionally biased region" description="Polar residues" evidence="1">
    <location>
        <begin position="347"/>
        <end position="356"/>
    </location>
</feature>
<feature type="region of interest" description="Disordered" evidence="1">
    <location>
        <begin position="254"/>
        <end position="456"/>
    </location>
</feature>
<comment type="caution">
    <text evidence="2">The sequence shown here is derived from an EMBL/GenBank/DDBJ whole genome shotgun (WGS) entry which is preliminary data.</text>
</comment>
<protein>
    <submittedName>
        <fullName evidence="2">Uncharacterized protein</fullName>
    </submittedName>
</protein>
<reference evidence="2" key="1">
    <citation type="submission" date="2022-03" db="EMBL/GenBank/DDBJ databases">
        <title>Draft genome sequence of Aduncisulcus paluster, a free-living microaerophilic Fornicata.</title>
        <authorList>
            <person name="Yuyama I."/>
            <person name="Kume K."/>
            <person name="Tamura T."/>
            <person name="Inagaki Y."/>
            <person name="Hashimoto T."/>
        </authorList>
    </citation>
    <scope>NUCLEOTIDE SEQUENCE</scope>
    <source>
        <strain evidence="2">NY0171</strain>
    </source>
</reference>
<evidence type="ECO:0000313" key="2">
    <source>
        <dbReference type="EMBL" id="GKT19409.1"/>
    </source>
</evidence>
<feature type="region of interest" description="Disordered" evidence="1">
    <location>
        <begin position="180"/>
        <end position="201"/>
    </location>
</feature>
<organism evidence="2 3">
    <name type="scientific">Aduncisulcus paluster</name>
    <dbReference type="NCBI Taxonomy" id="2918883"/>
    <lineage>
        <taxon>Eukaryota</taxon>
        <taxon>Metamonada</taxon>
        <taxon>Carpediemonas-like organisms</taxon>
        <taxon>Aduncisulcus</taxon>
    </lineage>
</organism>
<proteinExistence type="predicted"/>
<feature type="compositionally biased region" description="Basic and acidic residues" evidence="1">
    <location>
        <begin position="188"/>
        <end position="201"/>
    </location>
</feature>
<sequence length="555" mass="63420">MSDQYTGLSIHEIASTSIPTSSGAQETLQSPTPQPSSTSFSRNEGKDLTALSFIEDGETADITILRDQIRRLKSELADINAKEKKLLGSSTHLSQDISQSMPSNFFGFHSSELAILGRNTWDVDAQLSLIVDQARKSGIDTSKFISFGGSQSLDIPEQFPLDDAYSPKLDDSLGHLTARSISNDDIPGDTRRSPFSDHHSSTFLEERVSHDGATTEVDVELIDAVMNPQSSHVCRQDSLLDKLRQKIRKRKGIDEKETEIDDSEKQKSFEIIEEEEEINMDCEDTQSEEETPSDLIDHPSDLIDHPSDLIDHPNPVQQSHSAEIISNGRVEANQGSLENQQKGKETAISSKLATSPSDEKQEEEEEEEEEEGSYEYVSSVDEEEERKRKEEEEEAERKRKEEEEERKRKEEEERKRKEEEEEKKRKAEEERKRKEEEEERKRKEEEERKKREEEKRKIMKKCDETVFKVLKFTKDGSKAQERIVRVSTQTKLLKWGKSESKMTGSLSCPSSSSPKPCFYSSPETYIQSLPAKKQKNFRSLVEKNPKMHFVHVIGA</sequence>
<keyword evidence="3" id="KW-1185">Reference proteome</keyword>
<feature type="compositionally biased region" description="Basic and acidic residues" evidence="1">
    <location>
        <begin position="385"/>
        <end position="456"/>
    </location>
</feature>
<feature type="compositionally biased region" description="Polar residues" evidence="1">
    <location>
        <begin position="14"/>
        <end position="24"/>
    </location>
</feature>
<feature type="compositionally biased region" description="Acidic residues" evidence="1">
    <location>
        <begin position="271"/>
        <end position="292"/>
    </location>
</feature>
<feature type="region of interest" description="Disordered" evidence="1">
    <location>
        <begin position="1"/>
        <end position="43"/>
    </location>
</feature>
<feature type="compositionally biased region" description="Basic and acidic residues" evidence="1">
    <location>
        <begin position="295"/>
        <end position="311"/>
    </location>
</feature>
<dbReference type="EMBL" id="BQXS01012050">
    <property type="protein sequence ID" value="GKT19409.1"/>
    <property type="molecule type" value="Genomic_DNA"/>
</dbReference>
<evidence type="ECO:0000256" key="1">
    <source>
        <dbReference type="SAM" id="MobiDB-lite"/>
    </source>
</evidence>
<evidence type="ECO:0000313" key="3">
    <source>
        <dbReference type="Proteomes" id="UP001057375"/>
    </source>
</evidence>
<name>A0ABQ5JVX3_9EUKA</name>
<feature type="compositionally biased region" description="Acidic residues" evidence="1">
    <location>
        <begin position="360"/>
        <end position="373"/>
    </location>
</feature>
<feature type="compositionally biased region" description="Low complexity" evidence="1">
    <location>
        <begin position="25"/>
        <end position="41"/>
    </location>
</feature>
<gene>
    <name evidence="2" type="ORF">ADUPG1_011501</name>
</gene>